<comment type="caution">
    <text evidence="1">The sequence shown here is derived from an EMBL/GenBank/DDBJ whole genome shotgun (WGS) entry which is preliminary data.</text>
</comment>
<dbReference type="EMBL" id="UIGT01000001">
    <property type="protein sequence ID" value="SUX79021.1"/>
    <property type="molecule type" value="Genomic_DNA"/>
</dbReference>
<accession>A0A9Q7ZMS9</accession>
<dbReference type="InterPro" id="IPR023867">
    <property type="entry name" value="Sulphatase_maturase_rSAM"/>
</dbReference>
<reference evidence="1 2" key="1">
    <citation type="submission" date="2018-06" db="EMBL/GenBank/DDBJ databases">
        <authorList>
            <consortium name="Pathogen Informatics"/>
            <person name="Doyle S."/>
        </authorList>
    </citation>
    <scope>NUCLEOTIDE SEQUENCE [LARGE SCALE GENOMIC DNA]</scope>
    <source>
        <strain evidence="1 2">NCTC8782</strain>
    </source>
</reference>
<dbReference type="EC" id="1.1.99.-" evidence="1"/>
<protein>
    <submittedName>
        <fullName evidence="1">Arylsulfatase</fullName>
        <ecNumber evidence="1">1.1.99.-</ecNumber>
    </submittedName>
</protein>
<evidence type="ECO:0000313" key="2">
    <source>
        <dbReference type="Proteomes" id="UP000255286"/>
    </source>
</evidence>
<dbReference type="GO" id="GO:0016491">
    <property type="term" value="F:oxidoreductase activity"/>
    <property type="evidence" value="ECO:0007669"/>
    <property type="project" value="UniProtKB-KW"/>
</dbReference>
<dbReference type="InterPro" id="IPR013785">
    <property type="entry name" value="Aldolase_TIM"/>
</dbReference>
<gene>
    <name evidence="1" type="primary">aslB_2</name>
    <name evidence="1" type="ORF">NCTC8782_01539</name>
</gene>
<dbReference type="Gene3D" id="3.20.20.70">
    <property type="entry name" value="Aldolase class I"/>
    <property type="match status" value="1"/>
</dbReference>
<dbReference type="PANTHER" id="PTHR43273">
    <property type="entry name" value="ANAEROBIC SULFATASE-MATURATING ENZYME HOMOLOG ASLB-RELATED"/>
    <property type="match status" value="1"/>
</dbReference>
<evidence type="ECO:0000313" key="1">
    <source>
        <dbReference type="EMBL" id="SUX79021.1"/>
    </source>
</evidence>
<organism evidence="1 2">
    <name type="scientific">Citrobacter youngae</name>
    <dbReference type="NCBI Taxonomy" id="133448"/>
    <lineage>
        <taxon>Bacteria</taxon>
        <taxon>Pseudomonadati</taxon>
        <taxon>Pseudomonadota</taxon>
        <taxon>Gammaproteobacteria</taxon>
        <taxon>Enterobacterales</taxon>
        <taxon>Enterobacteriaceae</taxon>
        <taxon>Citrobacter</taxon>
        <taxon>Citrobacter freundii complex</taxon>
    </lineage>
</organism>
<keyword evidence="1" id="KW-0560">Oxidoreductase</keyword>
<dbReference type="RefSeq" id="WP_185963964.1">
    <property type="nucleotide sequence ID" value="NZ_UIGT01000001.1"/>
</dbReference>
<dbReference type="PANTHER" id="PTHR43273:SF3">
    <property type="entry name" value="ANAEROBIC SULFATASE-MATURATING ENZYME HOMOLOG ASLB-RELATED"/>
    <property type="match status" value="1"/>
</dbReference>
<dbReference type="AlphaFoldDB" id="A0A9Q7ZMS9"/>
<proteinExistence type="predicted"/>
<dbReference type="Proteomes" id="UP000255286">
    <property type="component" value="Unassembled WGS sequence"/>
</dbReference>
<sequence length="176" mass="20370">MTVCEDMDVSEGILKVVIDHQKSLQPIELYRDLRQGDVRLVQFTPLIKRDEAGNLTAESVTPEGWGQFLNTIFDIWVREDINRVSIQLFDKTLRRWCGLAVQIERQSTSQQSVRCRSCSLSQFYRGDCPVHGDTHGENVLCAGYQAFFEHSSPHMRVMRDLIKQHRSPMELMAMLR</sequence>
<name>A0A9Q7ZMS9_9ENTR</name>